<name>A0A1J5TY13_9GAMM</name>
<protein>
    <submittedName>
        <fullName evidence="2">Uncharacterized protein</fullName>
    </submittedName>
</protein>
<dbReference type="Proteomes" id="UP000182798">
    <property type="component" value="Unassembled WGS sequence"/>
</dbReference>
<keyword evidence="1" id="KW-0732">Signal</keyword>
<dbReference type="EMBL" id="MIQH01000036">
    <property type="protein sequence ID" value="OIR25688.1"/>
    <property type="molecule type" value="Genomic_DNA"/>
</dbReference>
<dbReference type="AlphaFoldDB" id="A0A1J5TY13"/>
<evidence type="ECO:0000313" key="2">
    <source>
        <dbReference type="EMBL" id="OIR25688.1"/>
    </source>
</evidence>
<comment type="caution">
    <text evidence="2">The sequence shown here is derived from an EMBL/GenBank/DDBJ whole genome shotgun (WGS) entry which is preliminary data.</text>
</comment>
<gene>
    <name evidence="2" type="ORF">BGC33_07530</name>
</gene>
<evidence type="ECO:0000313" key="3">
    <source>
        <dbReference type="Proteomes" id="UP000182798"/>
    </source>
</evidence>
<feature type="signal peptide" evidence="1">
    <location>
        <begin position="1"/>
        <end position="20"/>
    </location>
</feature>
<proteinExistence type="predicted"/>
<reference evidence="3" key="1">
    <citation type="submission" date="2016-09" db="EMBL/GenBank/DDBJ databases">
        <title>Genome Sequence of Bathymodiolus thermophilus sulfur-oxidizing gill endosymbiont.</title>
        <authorList>
            <person name="Ponnudurai R."/>
            <person name="Kleiner M."/>
            <person name="Sayavedra L."/>
            <person name="Thuermer A."/>
            <person name="Felbeck H."/>
            <person name="Schlueter R."/>
            <person name="Schweder T."/>
            <person name="Markert S."/>
        </authorList>
    </citation>
    <scope>NUCLEOTIDE SEQUENCE [LARGE SCALE GENOMIC DNA]</scope>
    <source>
        <strain evidence="3">BAT/CrabSpa'14</strain>
    </source>
</reference>
<dbReference type="OrthoDB" id="7066956at2"/>
<dbReference type="RefSeq" id="WP_071563248.1">
    <property type="nucleotide sequence ID" value="NZ_MIQH01000036.1"/>
</dbReference>
<feature type="chain" id="PRO_5009635881" evidence="1">
    <location>
        <begin position="21"/>
        <end position="82"/>
    </location>
</feature>
<evidence type="ECO:0000256" key="1">
    <source>
        <dbReference type="SAM" id="SignalP"/>
    </source>
</evidence>
<organism evidence="2 3">
    <name type="scientific">Bathymodiolus thermophilus thioautotrophic gill symbiont</name>
    <dbReference type="NCBI Taxonomy" id="2360"/>
    <lineage>
        <taxon>Bacteria</taxon>
        <taxon>Pseudomonadati</taxon>
        <taxon>Pseudomonadota</taxon>
        <taxon>Gammaproteobacteria</taxon>
        <taxon>sulfur-oxidizing symbionts</taxon>
    </lineage>
</organism>
<sequence length="82" mass="9452">MKKMIFTALFIGMFSINAFASEFCNGFERGYITGYKQSSGSSYDPYTPYCPYQPYKGYNDLESDYEHGYITGYEKGLQKGRK</sequence>
<accession>A0A1J5TY13</accession>